<reference evidence="3" key="1">
    <citation type="submission" date="2020-04" db="EMBL/GenBank/DDBJ databases">
        <title>Analysis of mating type loci in Filobasidium floriforme.</title>
        <authorList>
            <person name="Nowrousian M."/>
        </authorList>
    </citation>
    <scope>NUCLEOTIDE SEQUENCE</scope>
    <source>
        <strain evidence="3">CBS 6242</strain>
    </source>
</reference>
<feature type="compositionally biased region" description="Basic and acidic residues" evidence="1">
    <location>
        <begin position="197"/>
        <end position="229"/>
    </location>
</feature>
<sequence>MSLPAGLDLGAPLTAGQTSNATSSSTGTTTHSEAHLTAPQNQVIQPHSDVVYTQPITASQPPAGLAVVRPQAVRRQTPKPLIRRTESSMIDNPPSPPPKDRRALPGKEHEGRDRNAGVIRSGTAIQPEYETEKDEPLGRHAQAGQGLDGSREQAADRAQPANATSNHPSDRPSTNEVSNTLPTSRSTHPDVQADSMNKIKQDGSREDREMLGREVEKAEAERRGVRGDEPGGTIVEGIEDDQLFTYMRRFDEDVTHTLILTSVTPLPLAQPDLRRSVLPDVPYSTDVFKSNLERLYASGGTGIYRGLGEINRLRSWSPSERRRTTYFCATYFLGWVLGLAIPTVVGFIMLLIVSPESRLIFFPPVAPKKGMPPSAFDPTNSKGDETFLGGTDSAVTHKSVAEQKEEAAWEFRSLVETFMVKVAVSTGKTPNAGNSKVGHKEVETDSDATSVTSIDSDDDFLDARADAQADNQDVPAITSDMYAPGEHPTELIRQNKASRGIYDNDDTTDAGLTGKTKTVKDKRTGKKVEKPMSEKQRKKLEAKEVKAKRDQMVGRYLKLVQDGLGDAADLTEIMVNALKPPPPYPPSINMARYKIAGAIFLPILLATAFVPSWIWARGASFLLGFLFFGQPLMDRGFVLLKEKVPNWMELLDLRASLLFGVPTNDQLVLHLLRVGEHEGHPLPRPPPPPLEGTPKEHMADNAPDPDAELVDDEGNPMDVDDLGAKDKVMHKSKSRIIGGLKKMSKRVAGIGADVTVDGVKKQVGGKVDRLIWGAMLKDDGDPESYPCRLDGKNGHLVLDPRSEWGVPTITFNSATIGDKHEFTRDINDIVEIKKVGVSVPRAVLGWASGADIESQTLLIRMKTSGERAQDDINHAKEVKGMNSNEGVSYEFMAVGRRDQLFARLISMGHQRWESL</sequence>
<evidence type="ECO:0000256" key="2">
    <source>
        <dbReference type="SAM" id="Phobius"/>
    </source>
</evidence>
<proteinExistence type="predicted"/>
<evidence type="ECO:0000256" key="1">
    <source>
        <dbReference type="SAM" id="MobiDB-lite"/>
    </source>
</evidence>
<feature type="compositionally biased region" description="Low complexity" evidence="1">
    <location>
        <begin position="14"/>
        <end position="31"/>
    </location>
</feature>
<organism evidence="3 4">
    <name type="scientific">Filobasidium floriforme</name>
    <dbReference type="NCBI Taxonomy" id="5210"/>
    <lineage>
        <taxon>Eukaryota</taxon>
        <taxon>Fungi</taxon>
        <taxon>Dikarya</taxon>
        <taxon>Basidiomycota</taxon>
        <taxon>Agaricomycotina</taxon>
        <taxon>Tremellomycetes</taxon>
        <taxon>Filobasidiales</taxon>
        <taxon>Filobasidiaceae</taxon>
        <taxon>Filobasidium</taxon>
    </lineage>
</organism>
<dbReference type="AlphaFoldDB" id="A0A8K0JK46"/>
<feature type="region of interest" description="Disordered" evidence="1">
    <location>
        <begin position="678"/>
        <end position="714"/>
    </location>
</feature>
<evidence type="ECO:0000313" key="3">
    <source>
        <dbReference type="EMBL" id="KAG7532195.1"/>
    </source>
</evidence>
<feature type="compositionally biased region" description="Polar residues" evidence="1">
    <location>
        <begin position="161"/>
        <end position="186"/>
    </location>
</feature>
<feature type="region of interest" description="Disordered" evidence="1">
    <location>
        <begin position="432"/>
        <end position="454"/>
    </location>
</feature>
<feature type="compositionally biased region" description="Basic and acidic residues" evidence="1">
    <location>
        <begin position="518"/>
        <end position="535"/>
    </location>
</feature>
<keyword evidence="4" id="KW-1185">Reference proteome</keyword>
<keyword evidence="2" id="KW-1133">Transmembrane helix</keyword>
<accession>A0A8K0JK46</accession>
<keyword evidence="2" id="KW-0472">Membrane</keyword>
<dbReference type="PANTHER" id="PTHR38694">
    <property type="entry name" value="CONSERVED EXPRESSED PROTEIN"/>
    <property type="match status" value="1"/>
</dbReference>
<evidence type="ECO:0000313" key="4">
    <source>
        <dbReference type="Proteomes" id="UP000812966"/>
    </source>
</evidence>
<dbReference type="Proteomes" id="UP000812966">
    <property type="component" value="Unassembled WGS sequence"/>
</dbReference>
<feature type="transmembrane region" description="Helical" evidence="2">
    <location>
        <begin position="595"/>
        <end position="615"/>
    </location>
</feature>
<keyword evidence="2" id="KW-0812">Transmembrane</keyword>
<feature type="compositionally biased region" description="Basic and acidic residues" evidence="1">
    <location>
        <begin position="98"/>
        <end position="115"/>
    </location>
</feature>
<feature type="region of interest" description="Disordered" evidence="1">
    <location>
        <begin position="500"/>
        <end position="535"/>
    </location>
</feature>
<dbReference type="EMBL" id="JABELV010000071">
    <property type="protein sequence ID" value="KAG7532195.1"/>
    <property type="molecule type" value="Genomic_DNA"/>
</dbReference>
<gene>
    <name evidence="3" type="ORF">FFLO_03744</name>
</gene>
<dbReference type="Pfam" id="PF11696">
    <property type="entry name" value="DUF3292"/>
    <property type="match status" value="2"/>
</dbReference>
<name>A0A8K0JK46_9TREE</name>
<dbReference type="PANTHER" id="PTHR38694:SF1">
    <property type="entry name" value="PEROXIN DOMAIN-CONTAINING PROTEIN"/>
    <property type="match status" value="1"/>
</dbReference>
<comment type="caution">
    <text evidence="3">The sequence shown here is derived from an EMBL/GenBank/DDBJ whole genome shotgun (WGS) entry which is preliminary data.</text>
</comment>
<feature type="compositionally biased region" description="Acidic residues" evidence="1">
    <location>
        <begin position="703"/>
        <end position="714"/>
    </location>
</feature>
<feature type="compositionally biased region" description="Pro residues" evidence="1">
    <location>
        <begin position="682"/>
        <end position="691"/>
    </location>
</feature>
<protein>
    <submittedName>
        <fullName evidence="3">Uncharacterized protein</fullName>
    </submittedName>
</protein>
<feature type="transmembrane region" description="Helical" evidence="2">
    <location>
        <begin position="331"/>
        <end position="353"/>
    </location>
</feature>
<dbReference type="InterPro" id="IPR021709">
    <property type="entry name" value="DUF3292"/>
</dbReference>
<feature type="region of interest" description="Disordered" evidence="1">
    <location>
        <begin position="1"/>
        <end position="234"/>
    </location>
</feature>